<evidence type="ECO:0000313" key="3">
    <source>
        <dbReference type="EMBL" id="SCB34588.1"/>
    </source>
</evidence>
<dbReference type="Pfam" id="PF01266">
    <property type="entry name" value="DAO"/>
    <property type="match status" value="1"/>
</dbReference>
<reference evidence="4" key="1">
    <citation type="submission" date="2016-08" db="EMBL/GenBank/DDBJ databases">
        <authorList>
            <person name="Varghese N."/>
            <person name="Submissions Spin"/>
        </authorList>
    </citation>
    <scope>NUCLEOTIDE SEQUENCE [LARGE SCALE GENOMIC DNA]</scope>
    <source>
        <strain evidence="4">HAMBI 2975</strain>
    </source>
</reference>
<dbReference type="RefSeq" id="WP_092713690.1">
    <property type="nucleotide sequence ID" value="NZ_FMAG01000004.1"/>
</dbReference>
<dbReference type="AlphaFoldDB" id="A0A1C3W405"/>
<dbReference type="EMBL" id="FMAG01000004">
    <property type="protein sequence ID" value="SCB34588.1"/>
    <property type="molecule type" value="Genomic_DNA"/>
</dbReference>
<evidence type="ECO:0000256" key="1">
    <source>
        <dbReference type="ARBA" id="ARBA00023002"/>
    </source>
</evidence>
<sequence length="448" mass="48397">MITTSVKRLPAENGASGWEAISRRSLPVRSLEGNVTADWLIIGAGFAGLSAARRLLQLRPDDKIVVLDASEVGKGTSGRNSGFMIDVPHNLSSSEYSSGGLDATRLEMAQNRAAIAFAKEAADEYDMSPETFDPAGKINAAATARGMKLNISFGQSLRSAGEKHMFFDAREMREITGSDYYLGGLFTPGAVLIQPADYVRAFAAGLSHRLDIFERSPVTSLTRENGTWIAASTRGKVTAPNVILGVNGHITDFGHFGGRLMHIFAYASMTAPFPAEDLGRKISGRDKWALLPADAMGATVRKITSGGQSRIVIRTKYTYETSITVSDRRMAKMAEEHRNSLDARFPGLKDIPFEHSWAGRLCLSRNHVPAFGALDEGLYSACCENGLGTVKSTLAGIMAAELATGTSSQHLEQYMDHAAPSRLPPEPFAWLGINSVIRLQELRAGREG</sequence>
<name>A0A1C3W405_9HYPH</name>
<keyword evidence="1" id="KW-0560">Oxidoreductase</keyword>
<dbReference type="InterPro" id="IPR036188">
    <property type="entry name" value="FAD/NAD-bd_sf"/>
</dbReference>
<dbReference type="InterPro" id="IPR006076">
    <property type="entry name" value="FAD-dep_OxRdtase"/>
</dbReference>
<gene>
    <name evidence="3" type="ORF">GA0061103_4798</name>
</gene>
<proteinExistence type="predicted"/>
<dbReference type="PANTHER" id="PTHR13847">
    <property type="entry name" value="SARCOSINE DEHYDROGENASE-RELATED"/>
    <property type="match status" value="1"/>
</dbReference>
<accession>A0A1C3W405</accession>
<dbReference type="STRING" id="410764.GA0061103_4798"/>
<dbReference type="GO" id="GO:0005737">
    <property type="term" value="C:cytoplasm"/>
    <property type="evidence" value="ECO:0007669"/>
    <property type="project" value="TreeGrafter"/>
</dbReference>
<dbReference type="Gene3D" id="3.30.9.10">
    <property type="entry name" value="D-Amino Acid Oxidase, subunit A, domain 2"/>
    <property type="match status" value="1"/>
</dbReference>
<keyword evidence="4" id="KW-1185">Reference proteome</keyword>
<evidence type="ECO:0000259" key="2">
    <source>
        <dbReference type="Pfam" id="PF01266"/>
    </source>
</evidence>
<feature type="domain" description="FAD dependent oxidoreductase" evidence="2">
    <location>
        <begin position="38"/>
        <end position="402"/>
    </location>
</feature>
<dbReference type="PANTHER" id="PTHR13847:SF281">
    <property type="entry name" value="FAD DEPENDENT OXIDOREDUCTASE DOMAIN-CONTAINING PROTEIN"/>
    <property type="match status" value="1"/>
</dbReference>
<evidence type="ECO:0000313" key="4">
    <source>
        <dbReference type="Proteomes" id="UP000199101"/>
    </source>
</evidence>
<dbReference type="SUPFAM" id="SSF51905">
    <property type="entry name" value="FAD/NAD(P)-binding domain"/>
    <property type="match status" value="1"/>
</dbReference>
<organism evidence="3 4">
    <name type="scientific">Rhizobium multihospitium</name>
    <dbReference type="NCBI Taxonomy" id="410764"/>
    <lineage>
        <taxon>Bacteria</taxon>
        <taxon>Pseudomonadati</taxon>
        <taxon>Pseudomonadota</taxon>
        <taxon>Alphaproteobacteria</taxon>
        <taxon>Hyphomicrobiales</taxon>
        <taxon>Rhizobiaceae</taxon>
        <taxon>Rhizobium/Agrobacterium group</taxon>
        <taxon>Rhizobium</taxon>
    </lineage>
</organism>
<protein>
    <submittedName>
        <fullName evidence="3">Glycine/D-amino acid oxidase</fullName>
    </submittedName>
</protein>
<dbReference type="Gene3D" id="3.50.50.60">
    <property type="entry name" value="FAD/NAD(P)-binding domain"/>
    <property type="match status" value="1"/>
</dbReference>
<dbReference type="GO" id="GO:0016491">
    <property type="term" value="F:oxidoreductase activity"/>
    <property type="evidence" value="ECO:0007669"/>
    <property type="project" value="UniProtKB-KW"/>
</dbReference>
<dbReference type="Proteomes" id="UP000199101">
    <property type="component" value="Unassembled WGS sequence"/>
</dbReference>
<dbReference type="OrthoDB" id="311718at2"/>